<feature type="region of interest" description="Disordered" evidence="1">
    <location>
        <begin position="85"/>
        <end position="131"/>
    </location>
</feature>
<evidence type="ECO:0000313" key="2">
    <source>
        <dbReference type="EMBL" id="KAF7768450.1"/>
    </source>
</evidence>
<reference evidence="2 3" key="1">
    <citation type="journal article" name="Sci. Rep.">
        <title>Telomere-to-telomere assembled and centromere annotated genomes of the two main subspecies of the button mushroom Agaricus bisporus reveal especially polymorphic chromosome ends.</title>
        <authorList>
            <person name="Sonnenberg A.S.M."/>
            <person name="Sedaghat-Telgerd N."/>
            <person name="Lavrijssen B."/>
            <person name="Ohm R.A."/>
            <person name="Hendrickx P.M."/>
            <person name="Scholtmeijer K."/>
            <person name="Baars J.J.P."/>
            <person name="van Peer A."/>
        </authorList>
    </citation>
    <scope>NUCLEOTIDE SEQUENCE [LARGE SCALE GENOMIC DNA]</scope>
    <source>
        <strain evidence="2 3">H119_p4</strain>
    </source>
</reference>
<gene>
    <name evidence="2" type="ORF">Agabi119p4_7693</name>
</gene>
<comment type="caution">
    <text evidence="2">The sequence shown here is derived from an EMBL/GenBank/DDBJ whole genome shotgun (WGS) entry which is preliminary data.</text>
</comment>
<name>A0A8H7C8P5_AGABI</name>
<feature type="compositionally biased region" description="Polar residues" evidence="1">
    <location>
        <begin position="91"/>
        <end position="102"/>
    </location>
</feature>
<feature type="region of interest" description="Disordered" evidence="1">
    <location>
        <begin position="363"/>
        <end position="384"/>
    </location>
</feature>
<dbReference type="Proteomes" id="UP000629468">
    <property type="component" value="Unassembled WGS sequence"/>
</dbReference>
<evidence type="ECO:0000256" key="1">
    <source>
        <dbReference type="SAM" id="MobiDB-lite"/>
    </source>
</evidence>
<sequence length="474" mass="53889">MPFQFPPISPPPLERSSLLRLFMLQQHSEVQYSQTGASNIYIDPNKTRHYASTTDSCQHDSHSRVSHSSSPSNVSFVQDLHISASHRDVSDTSSQSNVSVTQDSRRNDPQHNVSDSSLHGHHVYTPGVPHDTLTSETHMNNITIQETAILRRLCDTLSAQLSLKAEQTSDLRTVIEAYPKNSKGFVWTSIYQLSLSFANINTVQQIHEDSKKIRPTLEALHTRYVTYFDLSNHQMDHIYLFCKSMVFDHCRYNYKDSLAPDVAEHIKKNAQRLGFPSMEGIPVYENVLSVTSHKKASTARNRFRQLIVKTLHPKPMPLDKAIAFCGEKLKAGGNVWKIEYQFRMAILRRFAKDFYRDGFTDHDAQDSDEEVNADVPTGTKRKAMSSRCVPNGKDFWSQADILIANKWDEYGENFKGEKWAEYYRTLIARDHAEWGRPQGLPQVDPLPLDYTTSADHTGGIAPWTTATLTTNQIS</sequence>
<proteinExistence type="predicted"/>
<evidence type="ECO:0000313" key="3">
    <source>
        <dbReference type="Proteomes" id="UP000629468"/>
    </source>
</evidence>
<protein>
    <submittedName>
        <fullName evidence="2">Uncharacterized protein</fullName>
    </submittedName>
</protein>
<dbReference type="AlphaFoldDB" id="A0A8H7C8P5"/>
<organism evidence="2 3">
    <name type="scientific">Agaricus bisporus var. burnettii</name>
    <dbReference type="NCBI Taxonomy" id="192524"/>
    <lineage>
        <taxon>Eukaryota</taxon>
        <taxon>Fungi</taxon>
        <taxon>Dikarya</taxon>
        <taxon>Basidiomycota</taxon>
        <taxon>Agaricomycotina</taxon>
        <taxon>Agaricomycetes</taxon>
        <taxon>Agaricomycetidae</taxon>
        <taxon>Agaricales</taxon>
        <taxon>Agaricineae</taxon>
        <taxon>Agaricaceae</taxon>
        <taxon>Agaricus</taxon>
    </lineage>
</organism>
<accession>A0A8H7C8P5</accession>
<dbReference type="EMBL" id="JABXXO010000010">
    <property type="protein sequence ID" value="KAF7768450.1"/>
    <property type="molecule type" value="Genomic_DNA"/>
</dbReference>
<feature type="region of interest" description="Disordered" evidence="1">
    <location>
        <begin position="51"/>
        <end position="73"/>
    </location>
</feature>